<reference evidence="1 2" key="1">
    <citation type="submission" date="2024-06" db="EMBL/GenBank/DDBJ databases">
        <title>A chromosome level genome sequence of Diviner's sage (Salvia divinorum).</title>
        <authorList>
            <person name="Ford S.A."/>
            <person name="Ro D.-K."/>
            <person name="Ness R.W."/>
            <person name="Phillips M.A."/>
        </authorList>
    </citation>
    <scope>NUCLEOTIDE SEQUENCE [LARGE SCALE GENOMIC DNA]</scope>
    <source>
        <strain evidence="1">SAF-2024a</strain>
        <tissue evidence="1">Leaf</tissue>
    </source>
</reference>
<dbReference type="AlphaFoldDB" id="A0ABD1HPL4"/>
<comment type="caution">
    <text evidence="1">The sequence shown here is derived from an EMBL/GenBank/DDBJ whole genome shotgun (WGS) entry which is preliminary data.</text>
</comment>
<gene>
    <name evidence="1" type="ORF">AAHA92_12663</name>
</gene>
<dbReference type="PANTHER" id="PTHR33067:SF39">
    <property type="entry name" value="TRANSCRIPTION FACTOR INTERACTOR AND REGULATOR CCHC(ZN) FAMILY"/>
    <property type="match status" value="1"/>
</dbReference>
<proteinExistence type="predicted"/>
<accession>A0ABD1HPL4</accession>
<dbReference type="PANTHER" id="PTHR33067">
    <property type="entry name" value="RNA-DIRECTED DNA POLYMERASE-RELATED"/>
    <property type="match status" value="1"/>
</dbReference>
<dbReference type="Proteomes" id="UP001567538">
    <property type="component" value="Unassembled WGS sequence"/>
</dbReference>
<evidence type="ECO:0000313" key="1">
    <source>
        <dbReference type="EMBL" id="KAL1557139.1"/>
    </source>
</evidence>
<evidence type="ECO:0000313" key="2">
    <source>
        <dbReference type="Proteomes" id="UP001567538"/>
    </source>
</evidence>
<organism evidence="1 2">
    <name type="scientific">Salvia divinorum</name>
    <name type="common">Maria pastora</name>
    <name type="synonym">Diviner's sage</name>
    <dbReference type="NCBI Taxonomy" id="28513"/>
    <lineage>
        <taxon>Eukaryota</taxon>
        <taxon>Viridiplantae</taxon>
        <taxon>Streptophyta</taxon>
        <taxon>Embryophyta</taxon>
        <taxon>Tracheophyta</taxon>
        <taxon>Spermatophyta</taxon>
        <taxon>Magnoliopsida</taxon>
        <taxon>eudicotyledons</taxon>
        <taxon>Gunneridae</taxon>
        <taxon>Pentapetalae</taxon>
        <taxon>asterids</taxon>
        <taxon>lamiids</taxon>
        <taxon>Lamiales</taxon>
        <taxon>Lamiaceae</taxon>
        <taxon>Nepetoideae</taxon>
        <taxon>Mentheae</taxon>
        <taxon>Salviinae</taxon>
        <taxon>Salvia</taxon>
        <taxon>Salvia subgen. Calosphace</taxon>
    </lineage>
</organism>
<name>A0ABD1HPL4_SALDI</name>
<sequence length="84" mass="9308">MTYRSVEDKNVPLILGRPFLATEGGRRGLIDVQKGELTLRLNEESITFNIYDALKLHGKEGAEGYEECSVIQVVTDCVGARHDA</sequence>
<dbReference type="EMBL" id="JBEAFC010000005">
    <property type="protein sequence ID" value="KAL1557139.1"/>
    <property type="molecule type" value="Genomic_DNA"/>
</dbReference>
<keyword evidence="2" id="KW-1185">Reference proteome</keyword>
<protein>
    <submittedName>
        <fullName evidence="1">Uncharacterized protein</fullName>
    </submittedName>
</protein>